<proteinExistence type="inferred from homology"/>
<evidence type="ECO:0000313" key="5">
    <source>
        <dbReference type="Proteomes" id="UP001251528"/>
    </source>
</evidence>
<dbReference type="SUPFAM" id="SSF52540">
    <property type="entry name" value="P-loop containing nucleoside triphosphate hydrolases"/>
    <property type="match status" value="1"/>
</dbReference>
<dbReference type="GO" id="GO:0005875">
    <property type="term" value="C:microtubule associated complex"/>
    <property type="evidence" value="ECO:0007669"/>
    <property type="project" value="TreeGrafter"/>
</dbReference>
<dbReference type="GO" id="GO:0008017">
    <property type="term" value="F:microtubule binding"/>
    <property type="evidence" value="ECO:0007669"/>
    <property type="project" value="InterPro"/>
</dbReference>
<feature type="region of interest" description="Disordered" evidence="2">
    <location>
        <begin position="535"/>
        <end position="556"/>
    </location>
</feature>
<keyword evidence="1" id="KW-0547">Nucleotide-binding</keyword>
<organism evidence="4 5">
    <name type="scientific">Conoideocrella luteorostrata</name>
    <dbReference type="NCBI Taxonomy" id="1105319"/>
    <lineage>
        <taxon>Eukaryota</taxon>
        <taxon>Fungi</taxon>
        <taxon>Dikarya</taxon>
        <taxon>Ascomycota</taxon>
        <taxon>Pezizomycotina</taxon>
        <taxon>Sordariomycetes</taxon>
        <taxon>Hypocreomycetidae</taxon>
        <taxon>Hypocreales</taxon>
        <taxon>Clavicipitaceae</taxon>
        <taxon>Conoideocrella</taxon>
    </lineage>
</organism>
<dbReference type="Pfam" id="PF00225">
    <property type="entry name" value="Kinesin"/>
    <property type="match status" value="1"/>
</dbReference>
<sequence>MDQFYLRNVTLYDNLLRKLTSAPAAATENEGSETTSPDMVVSARIRPLLDEDAVAGFPCAIFPRMTQSGVADIHDLYNHPRGKPVLKKKSFNYKVDRLYGSESTTENIYNDLVAQLVPFAWNGGIGTLFAYGQTGSGKTFTINRLQQLVVQSMLDESESESPSLLGGGERTMHMTIIELAGNSAFDLLNSRQPVQLLEDANGTTQMAGAIDHAITNTQSAMSLIEHAASFRNTASTLKNDASSRSHSICRIRIDNARTDSTGYLYLVDLAGSEAARDRSSHGADRMRETREINVSLSALKDCIRGKVESDASAFSKNRKKPHVPYRQSALTKMLKHVFDPAGTRACRTVVIACVNPSLADVAASKNTLRYAELLRVVVPREEGPKGPLGWDNKQLRDWIAKNSGVSKISAEYVAPTETGAQLLRLPAAEIERRCYRSPGVTLEQARAFRLRLWDLHLAFQKGRSGTSTPGPRISRSSRDMDPDVAHLPFKERIRPGMVVRCARGPDRQDLPAGELAVVLSRADAVGGMAKDSLGNVISRKGRGGDGGSDSDSERGEKYGGERYLCGLATPMSADGAFEMDIWLQFVVDVGEMEEEVILEYDTRTRHFVVAG</sequence>
<dbReference type="GO" id="GO:0005524">
    <property type="term" value="F:ATP binding"/>
    <property type="evidence" value="ECO:0007669"/>
    <property type="project" value="UniProtKB-UniRule"/>
</dbReference>
<dbReference type="InterPro" id="IPR027640">
    <property type="entry name" value="Kinesin-like_fam"/>
</dbReference>
<keyword evidence="1" id="KW-0505">Motor protein</keyword>
<dbReference type="PANTHER" id="PTHR47969">
    <property type="entry name" value="CHROMOSOME-ASSOCIATED KINESIN KIF4A-RELATED"/>
    <property type="match status" value="1"/>
</dbReference>
<comment type="similarity">
    <text evidence="1">Belongs to the TRAFAC class myosin-kinesin ATPase superfamily. Kinesin family.</text>
</comment>
<name>A0AAJ0FU48_9HYPO</name>
<dbReference type="InterPro" id="IPR036961">
    <property type="entry name" value="Kinesin_motor_dom_sf"/>
</dbReference>
<dbReference type="AlphaFoldDB" id="A0AAJ0FU48"/>
<dbReference type="PROSITE" id="PS50067">
    <property type="entry name" value="KINESIN_MOTOR_2"/>
    <property type="match status" value="1"/>
</dbReference>
<dbReference type="GO" id="GO:0007018">
    <property type="term" value="P:microtubule-based movement"/>
    <property type="evidence" value="ECO:0007669"/>
    <property type="project" value="InterPro"/>
</dbReference>
<dbReference type="Gene3D" id="3.40.850.10">
    <property type="entry name" value="Kinesin motor domain"/>
    <property type="match status" value="1"/>
</dbReference>
<evidence type="ECO:0000259" key="3">
    <source>
        <dbReference type="PROSITE" id="PS50067"/>
    </source>
</evidence>
<keyword evidence="5" id="KW-1185">Reference proteome</keyword>
<comment type="caution">
    <text evidence="4">The sequence shown here is derived from an EMBL/GenBank/DDBJ whole genome shotgun (WGS) entry which is preliminary data.</text>
</comment>
<evidence type="ECO:0000256" key="1">
    <source>
        <dbReference type="PROSITE-ProRule" id="PRU00283"/>
    </source>
</evidence>
<dbReference type="SMART" id="SM00129">
    <property type="entry name" value="KISc"/>
    <property type="match status" value="1"/>
</dbReference>
<evidence type="ECO:0000256" key="2">
    <source>
        <dbReference type="SAM" id="MobiDB-lite"/>
    </source>
</evidence>
<accession>A0AAJ0FU48</accession>
<dbReference type="PRINTS" id="PR00380">
    <property type="entry name" value="KINESINHEAVY"/>
</dbReference>
<dbReference type="GO" id="GO:0051231">
    <property type="term" value="P:spindle elongation"/>
    <property type="evidence" value="ECO:0007669"/>
    <property type="project" value="TreeGrafter"/>
</dbReference>
<feature type="domain" description="Kinesin motor" evidence="3">
    <location>
        <begin position="38"/>
        <end position="377"/>
    </location>
</feature>
<dbReference type="PANTHER" id="PTHR47969:SF9">
    <property type="entry name" value="KINESIN-LIKE PROTEIN"/>
    <property type="match status" value="1"/>
</dbReference>
<feature type="region of interest" description="Disordered" evidence="2">
    <location>
        <begin position="461"/>
        <end position="481"/>
    </location>
</feature>
<dbReference type="InterPro" id="IPR001752">
    <property type="entry name" value="Kinesin_motor_dom"/>
</dbReference>
<dbReference type="Proteomes" id="UP001251528">
    <property type="component" value="Unassembled WGS sequence"/>
</dbReference>
<feature type="binding site" evidence="1">
    <location>
        <begin position="132"/>
        <end position="139"/>
    </location>
    <ligand>
        <name>ATP</name>
        <dbReference type="ChEBI" id="CHEBI:30616"/>
    </ligand>
</feature>
<protein>
    <recommendedName>
        <fullName evidence="3">Kinesin motor domain-containing protein</fullName>
    </recommendedName>
</protein>
<reference evidence="4" key="1">
    <citation type="submission" date="2023-06" db="EMBL/GenBank/DDBJ databases">
        <title>Conoideocrella luteorostrata (Hypocreales: Clavicipitaceae), a potential biocontrol fungus for elongate hemlock scale in United States Christmas tree production areas.</title>
        <authorList>
            <person name="Barrett H."/>
            <person name="Lovett B."/>
            <person name="Macias A.M."/>
            <person name="Stajich J.E."/>
            <person name="Kasson M.T."/>
        </authorList>
    </citation>
    <scope>NUCLEOTIDE SEQUENCE</scope>
    <source>
        <strain evidence="4">ARSEF 14590</strain>
    </source>
</reference>
<dbReference type="EMBL" id="JASWJB010000080">
    <property type="protein sequence ID" value="KAK2600193.1"/>
    <property type="molecule type" value="Genomic_DNA"/>
</dbReference>
<keyword evidence="1" id="KW-0067">ATP-binding</keyword>
<dbReference type="GO" id="GO:0003777">
    <property type="term" value="F:microtubule motor activity"/>
    <property type="evidence" value="ECO:0007669"/>
    <property type="project" value="InterPro"/>
</dbReference>
<evidence type="ECO:0000313" key="4">
    <source>
        <dbReference type="EMBL" id="KAK2600193.1"/>
    </source>
</evidence>
<dbReference type="GO" id="GO:0007052">
    <property type="term" value="P:mitotic spindle organization"/>
    <property type="evidence" value="ECO:0007669"/>
    <property type="project" value="TreeGrafter"/>
</dbReference>
<dbReference type="InterPro" id="IPR027417">
    <property type="entry name" value="P-loop_NTPase"/>
</dbReference>
<gene>
    <name evidence="4" type="ORF">QQS21_005067</name>
</gene>